<dbReference type="InterPro" id="IPR024370">
    <property type="entry name" value="PBP_domain"/>
</dbReference>
<dbReference type="PATRIC" id="fig|1685125.3.peg.642"/>
<dbReference type="InterPro" id="IPR052738">
    <property type="entry name" value="ABC-Tungstate_binding"/>
</dbReference>
<keyword evidence="1" id="KW-0472">Membrane</keyword>
<dbReference type="Proteomes" id="UP000054016">
    <property type="component" value="Unassembled WGS sequence"/>
</dbReference>
<evidence type="ECO:0000313" key="3">
    <source>
        <dbReference type="EMBL" id="KON31452.1"/>
    </source>
</evidence>
<dbReference type="PANTHER" id="PTHR37945:SF1">
    <property type="entry name" value="EXTRACELLULAR TUNGSTATE BINDING PROTEIN"/>
    <property type="match status" value="1"/>
</dbReference>
<dbReference type="EMBL" id="LFWV01000034">
    <property type="protein sequence ID" value="KON31452.1"/>
    <property type="molecule type" value="Genomic_DNA"/>
</dbReference>
<organism evidence="3 4">
    <name type="scientific">miscellaneous Crenarchaeota group-1 archaeon SG8-32-3</name>
    <dbReference type="NCBI Taxonomy" id="1685125"/>
    <lineage>
        <taxon>Archaea</taxon>
        <taxon>Candidatus Bathyarchaeota</taxon>
        <taxon>MCG-1</taxon>
    </lineage>
</organism>
<dbReference type="AlphaFoldDB" id="A0A0M0BSA9"/>
<keyword evidence="1" id="KW-1133">Transmembrane helix</keyword>
<sequence>MQAWQKMLIVAVLATIIVVAGTLVYFNYFSKRRLFISTTTSLYDTGLLDVIETDYEATHNVDLQITAVGTGVAIQQAENGDADIVLVHAPSTELKFLEGGYGVNRKIIAYNFFTIVGPADDPAQISGLTVEEALFNIVEYGRNMPDQSGQTQIWTSRGDNSGTNSKEKSLWTASGYDYEELSDEVWFASTGQGMGATLTIADQKSAYTLADIGTYLKFHADGSIEIEALVTEEQALLNVYAVMAVNKNTVAANPSIHDQINFGDAMNFIEYLIASETQQLIDDYGVGTYGQSLFHKAVQPLKDNAPQPIVSWIQDYAFFDGSECPPQYRNDAGDLYS</sequence>
<protein>
    <recommendedName>
        <fullName evidence="2">PBP domain-containing protein</fullName>
    </recommendedName>
</protein>
<evidence type="ECO:0000256" key="1">
    <source>
        <dbReference type="SAM" id="Phobius"/>
    </source>
</evidence>
<keyword evidence="1" id="KW-0812">Transmembrane</keyword>
<feature type="transmembrane region" description="Helical" evidence="1">
    <location>
        <begin position="7"/>
        <end position="28"/>
    </location>
</feature>
<name>A0A0M0BSA9_9ARCH</name>
<evidence type="ECO:0000259" key="2">
    <source>
        <dbReference type="Pfam" id="PF12849"/>
    </source>
</evidence>
<comment type="caution">
    <text evidence="3">The sequence shown here is derived from an EMBL/GenBank/DDBJ whole genome shotgun (WGS) entry which is preliminary data.</text>
</comment>
<dbReference type="PANTHER" id="PTHR37945">
    <property type="entry name" value="EXTRACELLULAR TUNGSTATE BINDING PROTEIN"/>
    <property type="match status" value="1"/>
</dbReference>
<accession>A0A0M0BSA9</accession>
<proteinExistence type="predicted"/>
<dbReference type="Pfam" id="PF12849">
    <property type="entry name" value="PBP_like_2"/>
    <property type="match status" value="1"/>
</dbReference>
<feature type="domain" description="PBP" evidence="2">
    <location>
        <begin position="37"/>
        <end position="275"/>
    </location>
</feature>
<gene>
    <name evidence="3" type="ORF">AC478_02800</name>
</gene>
<reference evidence="4" key="1">
    <citation type="submission" date="2015-06" db="EMBL/GenBank/DDBJ databases">
        <title>New insights into the roles of widespread benthic archaea in carbon and nitrogen cycling.</title>
        <authorList>
            <person name="Lazar C.S."/>
            <person name="Baker B.J."/>
            <person name="Seitz K.W."/>
            <person name="Hyde A.S."/>
            <person name="Dick G.J."/>
            <person name="Hinrichs K.-U."/>
            <person name="Teske A.P."/>
        </authorList>
    </citation>
    <scope>NUCLEOTIDE SEQUENCE [LARGE SCALE GENOMIC DNA]</scope>
</reference>
<dbReference type="Gene3D" id="3.40.190.10">
    <property type="entry name" value="Periplasmic binding protein-like II"/>
    <property type="match status" value="2"/>
</dbReference>
<evidence type="ECO:0000313" key="4">
    <source>
        <dbReference type="Proteomes" id="UP000054016"/>
    </source>
</evidence>
<dbReference type="SUPFAM" id="SSF53850">
    <property type="entry name" value="Periplasmic binding protein-like II"/>
    <property type="match status" value="1"/>
</dbReference>